<dbReference type="HOGENOM" id="CLU_161479_0_0_1"/>
<evidence type="ECO:0000313" key="2">
    <source>
        <dbReference type="EMBL" id="KEQ83291.1"/>
    </source>
</evidence>
<organism evidence="2 3">
    <name type="scientific">Aureobasidium pullulans EXF-150</name>
    <dbReference type="NCBI Taxonomy" id="1043002"/>
    <lineage>
        <taxon>Eukaryota</taxon>
        <taxon>Fungi</taxon>
        <taxon>Dikarya</taxon>
        <taxon>Ascomycota</taxon>
        <taxon>Pezizomycotina</taxon>
        <taxon>Dothideomycetes</taxon>
        <taxon>Dothideomycetidae</taxon>
        <taxon>Dothideales</taxon>
        <taxon>Saccotheciaceae</taxon>
        <taxon>Aureobasidium</taxon>
    </lineage>
</organism>
<name>A0A074Y8U9_AURPU</name>
<dbReference type="AlphaFoldDB" id="A0A074Y8U9"/>
<feature type="signal peptide" evidence="1">
    <location>
        <begin position="1"/>
        <end position="19"/>
    </location>
</feature>
<gene>
    <name evidence="2" type="ORF">M438DRAFT_335913</name>
</gene>
<dbReference type="GeneID" id="40746151"/>
<keyword evidence="1" id="KW-0732">Signal</keyword>
<keyword evidence="3" id="KW-1185">Reference proteome</keyword>
<dbReference type="RefSeq" id="XP_029759478.1">
    <property type="nucleotide sequence ID" value="XM_029903845.1"/>
</dbReference>
<proteinExistence type="predicted"/>
<accession>A0A074Y8U9</accession>
<reference evidence="2 3" key="1">
    <citation type="journal article" date="2014" name="BMC Genomics">
        <title>Genome sequencing of four Aureobasidium pullulans varieties: biotechnological potential, stress tolerance, and description of new species.</title>
        <authorList>
            <person name="Gostin Ar C."/>
            <person name="Ohm R.A."/>
            <person name="Kogej T."/>
            <person name="Sonjak S."/>
            <person name="Turk M."/>
            <person name="Zajc J."/>
            <person name="Zalar P."/>
            <person name="Grube M."/>
            <person name="Sun H."/>
            <person name="Han J."/>
            <person name="Sharma A."/>
            <person name="Chiniquy J."/>
            <person name="Ngan C.Y."/>
            <person name="Lipzen A."/>
            <person name="Barry K."/>
            <person name="Grigoriev I.V."/>
            <person name="Gunde-Cimerman N."/>
        </authorList>
    </citation>
    <scope>NUCLEOTIDE SEQUENCE [LARGE SCALE GENOMIC DNA]</scope>
    <source>
        <strain evidence="2 3">EXF-150</strain>
    </source>
</reference>
<sequence>MRPTTYLVGFLAAATAILATPDISGLPQEIQDCIIGNHHTGVDWMGKYHWESLSDEKFCKIDNKWATWMDDKCGGHNIGKGAQGKMCKRQP</sequence>
<dbReference type="EMBL" id="KL584984">
    <property type="protein sequence ID" value="KEQ83291.1"/>
    <property type="molecule type" value="Genomic_DNA"/>
</dbReference>
<dbReference type="Proteomes" id="UP000030706">
    <property type="component" value="Unassembled WGS sequence"/>
</dbReference>
<evidence type="ECO:0000256" key="1">
    <source>
        <dbReference type="SAM" id="SignalP"/>
    </source>
</evidence>
<protein>
    <submittedName>
        <fullName evidence="2">Uncharacterized protein</fullName>
    </submittedName>
</protein>
<evidence type="ECO:0000313" key="3">
    <source>
        <dbReference type="Proteomes" id="UP000030706"/>
    </source>
</evidence>
<feature type="chain" id="PRO_5001702978" evidence="1">
    <location>
        <begin position="20"/>
        <end position="91"/>
    </location>
</feature>